<accession>A0A0S7WH27</accession>
<evidence type="ECO:0000313" key="2">
    <source>
        <dbReference type="Proteomes" id="UP000051124"/>
    </source>
</evidence>
<comment type="caution">
    <text evidence="1">The sequence shown here is derived from an EMBL/GenBank/DDBJ whole genome shotgun (WGS) entry which is preliminary data.</text>
</comment>
<sequence length="91" mass="10148">MKELSPTVIALVKRKIVEDFPEFADVEPTCSLKKTQSAIGERLHLSLPKRVEEVYVLTFRKELAAEDLVLPRVVRATVTGDGKVIKVSVSK</sequence>
<dbReference type="AlphaFoldDB" id="A0A0S7WH27"/>
<dbReference type="Proteomes" id="UP000051124">
    <property type="component" value="Unassembled WGS sequence"/>
</dbReference>
<proteinExistence type="predicted"/>
<gene>
    <name evidence="1" type="ORF">AMJ40_05500</name>
</gene>
<name>A0A0S7WH27_UNCT6</name>
<evidence type="ECO:0000313" key="1">
    <source>
        <dbReference type="EMBL" id="KPJ49427.1"/>
    </source>
</evidence>
<protein>
    <submittedName>
        <fullName evidence="1">Uncharacterized protein</fullName>
    </submittedName>
</protein>
<dbReference type="EMBL" id="LIZT01000059">
    <property type="protein sequence ID" value="KPJ49427.1"/>
    <property type="molecule type" value="Genomic_DNA"/>
</dbReference>
<reference evidence="1 2" key="1">
    <citation type="journal article" date="2015" name="Microbiome">
        <title>Genomic resolution of linkages in carbon, nitrogen, and sulfur cycling among widespread estuary sediment bacteria.</title>
        <authorList>
            <person name="Baker B.J."/>
            <person name="Lazar C.S."/>
            <person name="Teske A.P."/>
            <person name="Dick G.J."/>
        </authorList>
    </citation>
    <scope>NUCLEOTIDE SEQUENCE [LARGE SCALE GENOMIC DNA]</scope>
    <source>
        <strain evidence="1">DG_26</strain>
    </source>
</reference>
<organism evidence="1 2">
    <name type="scientific">candidate division TA06 bacterium DG_26</name>
    <dbReference type="NCBI Taxonomy" id="1703771"/>
    <lineage>
        <taxon>Bacteria</taxon>
        <taxon>Bacteria division TA06</taxon>
    </lineage>
</organism>